<dbReference type="RefSeq" id="WP_005405096.1">
    <property type="nucleotide sequence ID" value="NZ_ACVR01000032.1"/>
</dbReference>
<comment type="similarity">
    <text evidence="2 10">Belongs to the GSP L family.</text>
</comment>
<dbReference type="Gene3D" id="3.30.1360.100">
    <property type="entry name" value="General secretion pathway protein M, EpsM"/>
    <property type="match status" value="1"/>
</dbReference>
<dbReference type="PIRSF" id="PIRSF015761">
    <property type="entry name" value="Protein_L"/>
    <property type="match status" value="1"/>
</dbReference>
<proteinExistence type="inferred from homology"/>
<dbReference type="InterPro" id="IPR025691">
    <property type="entry name" value="GspL_pp_dom"/>
</dbReference>
<dbReference type="EMBL" id="ACVR01000032">
    <property type="protein sequence ID" value="EET82608.1"/>
    <property type="molecule type" value="Genomic_DNA"/>
</dbReference>
<feature type="domain" description="GspL periplasmic" evidence="12">
    <location>
        <begin position="233"/>
        <end position="374"/>
    </location>
</feature>
<evidence type="ECO:0000256" key="1">
    <source>
        <dbReference type="ARBA" id="ARBA00004377"/>
    </source>
</evidence>
<evidence type="ECO:0000313" key="13">
    <source>
        <dbReference type="EMBL" id="EET82608.1"/>
    </source>
</evidence>
<comment type="function">
    <text evidence="10">Inner membrane component of the type II secretion system required for the energy-dependent secretion of extracellular factors such as proteases and toxins from the periplasm.</text>
</comment>
<evidence type="ECO:0000256" key="5">
    <source>
        <dbReference type="ARBA" id="ARBA00022519"/>
    </source>
</evidence>
<evidence type="ECO:0000256" key="9">
    <source>
        <dbReference type="ARBA" id="ARBA00023136"/>
    </source>
</evidence>
<protein>
    <recommendedName>
        <fullName evidence="10">Type II secretion system protein L</fullName>
        <shortName evidence="10">T2SS protein L</shortName>
    </recommendedName>
</protein>
<evidence type="ECO:0000256" key="10">
    <source>
        <dbReference type="PIRNR" id="PIRNR015761"/>
    </source>
</evidence>
<gene>
    <name evidence="13" type="ORF">ACIRA0001_2658</name>
</gene>
<evidence type="ECO:0000256" key="3">
    <source>
        <dbReference type="ARBA" id="ARBA00022448"/>
    </source>
</evidence>
<comment type="subcellular location">
    <subcellularLocation>
        <location evidence="1">Cell inner membrane</location>
        <topology evidence="1">Single-pass membrane protein</topology>
    </subcellularLocation>
</comment>
<dbReference type="InterPro" id="IPR024230">
    <property type="entry name" value="GspL_cyto_dom"/>
</dbReference>
<dbReference type="Pfam" id="PF12693">
    <property type="entry name" value="GspL_C"/>
    <property type="match status" value="1"/>
</dbReference>
<dbReference type="InterPro" id="IPR043129">
    <property type="entry name" value="ATPase_NBD"/>
</dbReference>
<evidence type="ECO:0000256" key="7">
    <source>
        <dbReference type="ARBA" id="ARBA00022927"/>
    </source>
</evidence>
<keyword evidence="7 10" id="KW-0653">Protein transport</keyword>
<dbReference type="InterPro" id="IPR007812">
    <property type="entry name" value="T2SS_protein-GspL"/>
</dbReference>
<keyword evidence="14" id="KW-1185">Reference proteome</keyword>
<dbReference type="Pfam" id="PF05134">
    <property type="entry name" value="T2SSL"/>
    <property type="match status" value="1"/>
</dbReference>
<name>A0ABP2GMT4_ACIRA</name>
<dbReference type="Gene3D" id="3.30.420.380">
    <property type="match status" value="1"/>
</dbReference>
<evidence type="ECO:0000259" key="12">
    <source>
        <dbReference type="Pfam" id="PF12693"/>
    </source>
</evidence>
<sequence length="380" mass="43237">MLYLWMPEANGVWQWSNGDAWSESSSLEQLIQEIKIYQGEETVVFFPSRGLQLLQQQMSKSQYKQLGTEGVRYLLEEYVIQPIDQLKVLHYFQAAEERLTVMGIAQNSVETLLHSLNLLPLKVAALLPDFLVLPQPDPGETILANIHQRLLARENEFSGNSIDELGVYLEFIHPETRFRCSGLRPDQQIVLDAVTTQEQRQYFSYQFEPIKKPKQHPFNILPKAQKSEQFSGYWKACAAVFCAILIVQLSYDVLRWSKLKKLADQTAIQAIDQYQDWFGPNSRITEENIQSQFESQLRMSRSANTEALQILSRVGPILAQQQILAERVGYESSILSLDLKASSSEQLQALTQQLNQQGFKAELGNVQTQGAGVIGLVKVQ</sequence>
<dbReference type="Proteomes" id="UP000018419">
    <property type="component" value="Unassembled WGS sequence"/>
</dbReference>
<evidence type="ECO:0000256" key="4">
    <source>
        <dbReference type="ARBA" id="ARBA00022475"/>
    </source>
</evidence>
<comment type="caution">
    <text evidence="13">The sequence shown here is derived from an EMBL/GenBank/DDBJ whole genome shotgun (WGS) entry which is preliminary data.</text>
</comment>
<feature type="domain" description="GspL cytoplasmic actin-ATPase-like" evidence="11">
    <location>
        <begin position="24"/>
        <end position="187"/>
    </location>
</feature>
<reference evidence="13 14" key="1">
    <citation type="submission" date="2009-07" db="EMBL/GenBank/DDBJ databases">
        <authorList>
            <person name="Madupu R."/>
            <person name="Durkin A.S."/>
            <person name="Torralba M."/>
            <person name="Methe B."/>
            <person name="Sutton G.G."/>
            <person name="Strausberg R.L."/>
            <person name="Nelson K.E."/>
        </authorList>
    </citation>
    <scope>NUCLEOTIDE SEQUENCE [LARGE SCALE GENOMIC DNA]</scope>
    <source>
        <strain evidence="13 14">SK82</strain>
    </source>
</reference>
<dbReference type="SUPFAM" id="SSF53067">
    <property type="entry name" value="Actin-like ATPase domain"/>
    <property type="match status" value="1"/>
</dbReference>
<keyword evidence="9" id="KW-0472">Membrane</keyword>
<keyword evidence="6" id="KW-0812">Transmembrane</keyword>
<keyword evidence="8" id="KW-1133">Transmembrane helix</keyword>
<accession>A0ABP2GMT4</accession>
<evidence type="ECO:0000313" key="14">
    <source>
        <dbReference type="Proteomes" id="UP000018419"/>
    </source>
</evidence>
<evidence type="ECO:0000256" key="8">
    <source>
        <dbReference type="ARBA" id="ARBA00022989"/>
    </source>
</evidence>
<keyword evidence="4" id="KW-1003">Cell membrane</keyword>
<organism evidence="13 14">
    <name type="scientific">Acinetobacter radioresistens SK82</name>
    <dbReference type="NCBI Taxonomy" id="596318"/>
    <lineage>
        <taxon>Bacteria</taxon>
        <taxon>Pseudomonadati</taxon>
        <taxon>Pseudomonadota</taxon>
        <taxon>Gammaproteobacteria</taxon>
        <taxon>Moraxellales</taxon>
        <taxon>Moraxellaceae</taxon>
        <taxon>Acinetobacter</taxon>
    </lineage>
</organism>
<evidence type="ECO:0000259" key="11">
    <source>
        <dbReference type="Pfam" id="PF05134"/>
    </source>
</evidence>
<dbReference type="NCBIfam" id="TIGR01709">
    <property type="entry name" value="typeII_sec_gspL"/>
    <property type="match status" value="1"/>
</dbReference>
<evidence type="ECO:0000256" key="2">
    <source>
        <dbReference type="ARBA" id="ARBA00005318"/>
    </source>
</evidence>
<evidence type="ECO:0000256" key="6">
    <source>
        <dbReference type="ARBA" id="ARBA00022692"/>
    </source>
</evidence>
<keyword evidence="3 10" id="KW-0813">Transport</keyword>
<keyword evidence="5" id="KW-0997">Cell inner membrane</keyword>